<dbReference type="Gene3D" id="1.50.10.10">
    <property type="match status" value="1"/>
</dbReference>
<accession>A0A7G7GDB9</accession>
<proteinExistence type="inferred from homology"/>
<dbReference type="Pfam" id="PF18998">
    <property type="entry name" value="Flg_new_2"/>
    <property type="match status" value="1"/>
</dbReference>
<evidence type="ECO:0000256" key="2">
    <source>
        <dbReference type="ARBA" id="ARBA00038358"/>
    </source>
</evidence>
<feature type="active site" description="Nucleophile" evidence="3">
    <location>
        <position position="118"/>
    </location>
</feature>
<dbReference type="AlphaFoldDB" id="A0A7G7GDB9"/>
<evidence type="ECO:0000313" key="8">
    <source>
        <dbReference type="Proteomes" id="UP000515237"/>
    </source>
</evidence>
<feature type="chain" id="PRO_5028927050" evidence="5">
    <location>
        <begin position="21"/>
        <end position="781"/>
    </location>
</feature>
<feature type="binding site" evidence="4">
    <location>
        <position position="250"/>
    </location>
    <ligand>
        <name>substrate</name>
    </ligand>
</feature>
<dbReference type="Proteomes" id="UP000515237">
    <property type="component" value="Chromosome"/>
</dbReference>
<name>A0A7G7GDB9_9BACT</name>
<keyword evidence="8" id="KW-1185">Reference proteome</keyword>
<dbReference type="InterPro" id="IPR015919">
    <property type="entry name" value="Cadherin-like_sf"/>
</dbReference>
<dbReference type="KEGG" id="aswu:HUW51_21435"/>
<dbReference type="InterPro" id="IPR044060">
    <property type="entry name" value="Bacterial_rp_domain"/>
</dbReference>
<dbReference type="GO" id="GO:0000272">
    <property type="term" value="P:polysaccharide catabolic process"/>
    <property type="evidence" value="ECO:0007669"/>
    <property type="project" value="TreeGrafter"/>
</dbReference>
<dbReference type="SUPFAM" id="SSF49313">
    <property type="entry name" value="Cadherin-like"/>
    <property type="match status" value="1"/>
</dbReference>
<feature type="active site" description="Proton donor" evidence="3">
    <location>
        <position position="178"/>
    </location>
</feature>
<feature type="binding site" evidence="4">
    <location>
        <position position="254"/>
    </location>
    <ligand>
        <name>substrate</name>
    </ligand>
</feature>
<dbReference type="InterPro" id="IPR052369">
    <property type="entry name" value="UG_Glycosaminoglycan_Hydrolase"/>
</dbReference>
<keyword evidence="1 7" id="KW-0378">Hydrolase</keyword>
<dbReference type="Pfam" id="PF07470">
    <property type="entry name" value="Glyco_hydro_88"/>
    <property type="match status" value="1"/>
</dbReference>
<keyword evidence="5" id="KW-0732">Signal</keyword>
<feature type="binding site" evidence="4">
    <location>
        <position position="238"/>
    </location>
    <ligand>
        <name>substrate</name>
    </ligand>
</feature>
<dbReference type="InterPro" id="IPR010905">
    <property type="entry name" value="Glyco_hydro_88"/>
</dbReference>
<comment type="similarity">
    <text evidence="2">Belongs to the glycosyl hydrolase 88 family.</text>
</comment>
<dbReference type="Gene3D" id="2.60.40.10">
    <property type="entry name" value="Immunoglobulins"/>
    <property type="match status" value="1"/>
</dbReference>
<dbReference type="GO" id="GO:0005509">
    <property type="term" value="F:calcium ion binding"/>
    <property type="evidence" value="ECO:0007669"/>
    <property type="project" value="InterPro"/>
</dbReference>
<dbReference type="EMBL" id="CP055156">
    <property type="protein sequence ID" value="QNF35153.1"/>
    <property type="molecule type" value="Genomic_DNA"/>
</dbReference>
<feature type="domain" description="Bacterial repeat" evidence="6">
    <location>
        <begin position="489"/>
        <end position="559"/>
    </location>
</feature>
<dbReference type="RefSeq" id="WP_185271644.1">
    <property type="nucleotide sequence ID" value="NZ_CP055156.1"/>
</dbReference>
<feature type="binding site" evidence="4">
    <location>
        <position position="118"/>
    </location>
    <ligand>
        <name>substrate</name>
    </ligand>
</feature>
<dbReference type="InterPro" id="IPR013783">
    <property type="entry name" value="Ig-like_fold"/>
</dbReference>
<evidence type="ECO:0000256" key="5">
    <source>
        <dbReference type="SAM" id="SignalP"/>
    </source>
</evidence>
<organism evidence="7 8">
    <name type="scientific">Adhaeribacter swui</name>
    <dbReference type="NCBI Taxonomy" id="2086471"/>
    <lineage>
        <taxon>Bacteria</taxon>
        <taxon>Pseudomonadati</taxon>
        <taxon>Bacteroidota</taxon>
        <taxon>Cytophagia</taxon>
        <taxon>Cytophagales</taxon>
        <taxon>Hymenobacteraceae</taxon>
        <taxon>Adhaeribacter</taxon>
    </lineage>
</organism>
<dbReference type="PANTHER" id="PTHR36845:SF1">
    <property type="entry name" value="HYDROLASE, PUTATIVE (AFU_ORTHOLOGUE AFUA_7G05090)-RELATED"/>
    <property type="match status" value="1"/>
</dbReference>
<gene>
    <name evidence="7" type="ORF">HUW51_21435</name>
</gene>
<evidence type="ECO:0000259" key="6">
    <source>
        <dbReference type="Pfam" id="PF18998"/>
    </source>
</evidence>
<dbReference type="InterPro" id="IPR026444">
    <property type="entry name" value="Secre_tail"/>
</dbReference>
<evidence type="ECO:0000256" key="4">
    <source>
        <dbReference type="PIRSR" id="PIRSR610905-2"/>
    </source>
</evidence>
<protein>
    <submittedName>
        <fullName evidence="7">Glycoside hydrolase family 88 protein</fullName>
    </submittedName>
</protein>
<dbReference type="CDD" id="cd11304">
    <property type="entry name" value="Cadherin_repeat"/>
    <property type="match status" value="1"/>
</dbReference>
<dbReference type="NCBIfam" id="TIGR04183">
    <property type="entry name" value="Por_Secre_tail"/>
    <property type="match status" value="1"/>
</dbReference>
<evidence type="ECO:0000256" key="1">
    <source>
        <dbReference type="ARBA" id="ARBA00022801"/>
    </source>
</evidence>
<dbReference type="GO" id="GO:0016020">
    <property type="term" value="C:membrane"/>
    <property type="evidence" value="ECO:0007669"/>
    <property type="project" value="InterPro"/>
</dbReference>
<feature type="signal peptide" evidence="5">
    <location>
        <begin position="1"/>
        <end position="20"/>
    </location>
</feature>
<reference evidence="7 8" key="1">
    <citation type="journal article" date="2018" name="Int. J. Syst. Evol. Microbiol.">
        <title>Adhaeribacter swui sp. nov., isolated from wet mud.</title>
        <authorList>
            <person name="Kim D.U."/>
            <person name="Kim K.W."/>
            <person name="Kang M.S."/>
            <person name="Kim J.Y."/>
            <person name="Jang J.H."/>
            <person name="Kim M.K."/>
        </authorList>
    </citation>
    <scope>NUCLEOTIDE SEQUENCE [LARGE SCALE GENOMIC DNA]</scope>
    <source>
        <strain evidence="7 8">KCTC 52873</strain>
    </source>
</reference>
<evidence type="ECO:0000313" key="7">
    <source>
        <dbReference type="EMBL" id="QNF35153.1"/>
    </source>
</evidence>
<dbReference type="InterPro" id="IPR012341">
    <property type="entry name" value="6hp_glycosidase-like_sf"/>
</dbReference>
<sequence>MNYKFTLLFLILFCSSAVFGQAKLDVNKAFTHAEKQTEVMLQEIDNIISSTQQVQELPRTITESGKLRLVAPRDWTSGFFPGNLWFLYEHTQDPYWLSQAQAFTIKLINEQYDTGTHDVGFKVYNSFGPAYRLTHNSAYRQAIVQAAKSLATRFNPNTGCIRSWDHSTNRWHNPVIIDNMINLELLFAATRLSGDSTFYKIAVSHANTTLKNHFRADYSSWHVVDYDSVTGAVLKKTTAQGYSNSSAWARGQAWGLYGYTMCYRETKNKKYLDHAEKIATYILNHPNLPADGIPYWDFNAPLIPQEPRDASAAAVIASALYELSQYSNRKDSLWTAADKIMTNLASKYISPVGKNYGFILLHSTGNKPGKTEIDAPLIYADYYYLEALIRRKDINKAPQIKAISNKNITVGKTLQFTVAASDSNTSQILNFSLVKAPSGALINSKTGSFSWTPKKTGTYRFLVRVTDNGSPILYAERTVTVKVNPAKQYALQINISGKGTVTKTPDKTTYAEGTIVQLKAIPDAGYQFVEWTGNVSGSNATATITMNGNKTVNAQFALIPPQIAKINVINADADKVISALQNGATLDLAKLPAKNLTFEAIVNKASTQSVVFELSGQINHKRVETTSPLVLFGDKDGDILGQAMEVGTYSLKVTPYSAAAGKGTAGEPVVLNFKVVNTASAMVTKQIASALITSESNAVVAYPNPSKNGNVALLLPSTFTGQAQYILLSSTGAKLAEGTFDATEAASPLSLDFSRQMPAAGVYYLHVKNATMKQTLKIVRQ</sequence>
<feature type="binding site" evidence="4">
    <location>
        <position position="178"/>
    </location>
    <ligand>
        <name>substrate</name>
    </ligand>
</feature>
<dbReference type="InterPro" id="IPR008928">
    <property type="entry name" value="6-hairpin_glycosidase_sf"/>
</dbReference>
<dbReference type="PANTHER" id="PTHR36845">
    <property type="entry name" value="HYDROLASE, PUTATIVE (AFU_ORTHOLOGUE AFUA_7G05090)-RELATED"/>
    <property type="match status" value="1"/>
</dbReference>
<dbReference type="Pfam" id="PF05345">
    <property type="entry name" value="He_PIG"/>
    <property type="match status" value="1"/>
</dbReference>
<evidence type="ECO:0000256" key="3">
    <source>
        <dbReference type="PIRSR" id="PIRSR610905-1"/>
    </source>
</evidence>
<dbReference type="GO" id="GO:0052757">
    <property type="term" value="F:chondroitin hydrolase activity"/>
    <property type="evidence" value="ECO:0007669"/>
    <property type="project" value="TreeGrafter"/>
</dbReference>
<dbReference type="SUPFAM" id="SSF48208">
    <property type="entry name" value="Six-hairpin glycosidases"/>
    <property type="match status" value="1"/>
</dbReference>